<organism evidence="2 3">
    <name type="scientific">Hibiscus sabdariffa</name>
    <name type="common">roselle</name>
    <dbReference type="NCBI Taxonomy" id="183260"/>
    <lineage>
        <taxon>Eukaryota</taxon>
        <taxon>Viridiplantae</taxon>
        <taxon>Streptophyta</taxon>
        <taxon>Embryophyta</taxon>
        <taxon>Tracheophyta</taxon>
        <taxon>Spermatophyta</taxon>
        <taxon>Magnoliopsida</taxon>
        <taxon>eudicotyledons</taxon>
        <taxon>Gunneridae</taxon>
        <taxon>Pentapetalae</taxon>
        <taxon>rosids</taxon>
        <taxon>malvids</taxon>
        <taxon>Malvales</taxon>
        <taxon>Malvaceae</taxon>
        <taxon>Malvoideae</taxon>
        <taxon>Hibiscus</taxon>
    </lineage>
</organism>
<sequence>MDSKYQVLKRLLMELSKEMKVVKEHAKISAKEQQFWKRELEIYLMEKKAMHRDLPTWKTPFTWPGGDKAKKDDKNAEKKDAGSNDDNDDVGKDDATGKDDDARRTEEIPTATEMRTMEGTSLPRSGAGS</sequence>
<dbReference type="EMBL" id="JBBPBM010000104">
    <property type="protein sequence ID" value="KAK8507924.1"/>
    <property type="molecule type" value="Genomic_DNA"/>
</dbReference>
<evidence type="ECO:0000256" key="1">
    <source>
        <dbReference type="SAM" id="MobiDB-lite"/>
    </source>
</evidence>
<feature type="compositionally biased region" description="Basic and acidic residues" evidence="1">
    <location>
        <begin position="89"/>
        <end position="107"/>
    </location>
</feature>
<accession>A0ABR2BLY4</accession>
<protein>
    <submittedName>
        <fullName evidence="2">Uncharacterized protein</fullName>
    </submittedName>
</protein>
<feature type="region of interest" description="Disordered" evidence="1">
    <location>
        <begin position="54"/>
        <end position="129"/>
    </location>
</feature>
<gene>
    <name evidence="2" type="ORF">V6N12_025038</name>
</gene>
<feature type="compositionally biased region" description="Basic and acidic residues" evidence="1">
    <location>
        <begin position="67"/>
        <end position="82"/>
    </location>
</feature>
<evidence type="ECO:0000313" key="2">
    <source>
        <dbReference type="EMBL" id="KAK8507924.1"/>
    </source>
</evidence>
<dbReference type="Proteomes" id="UP001472677">
    <property type="component" value="Unassembled WGS sequence"/>
</dbReference>
<proteinExistence type="predicted"/>
<reference evidence="2 3" key="1">
    <citation type="journal article" date="2024" name="G3 (Bethesda)">
        <title>Genome assembly of Hibiscus sabdariffa L. provides insights into metabolisms of medicinal natural products.</title>
        <authorList>
            <person name="Kim T."/>
        </authorList>
    </citation>
    <scope>NUCLEOTIDE SEQUENCE [LARGE SCALE GENOMIC DNA]</scope>
    <source>
        <strain evidence="2">TK-2024</strain>
        <tissue evidence="2">Old leaves</tissue>
    </source>
</reference>
<evidence type="ECO:0000313" key="3">
    <source>
        <dbReference type="Proteomes" id="UP001472677"/>
    </source>
</evidence>
<comment type="caution">
    <text evidence="2">The sequence shown here is derived from an EMBL/GenBank/DDBJ whole genome shotgun (WGS) entry which is preliminary data.</text>
</comment>
<name>A0ABR2BLY4_9ROSI</name>
<keyword evidence="3" id="KW-1185">Reference proteome</keyword>